<keyword evidence="4" id="KW-0808">Transferase</keyword>
<dbReference type="Gene3D" id="3.30.565.10">
    <property type="entry name" value="Histidine kinase-like ATPase, C-terminal domain"/>
    <property type="match status" value="1"/>
</dbReference>
<dbReference type="InterPro" id="IPR005467">
    <property type="entry name" value="His_kinase_dom"/>
</dbReference>
<proteinExistence type="predicted"/>
<evidence type="ECO:0000256" key="1">
    <source>
        <dbReference type="ARBA" id="ARBA00000085"/>
    </source>
</evidence>
<dbReference type="GO" id="GO:0000160">
    <property type="term" value="P:phosphorelay signal transduction system"/>
    <property type="evidence" value="ECO:0007669"/>
    <property type="project" value="UniProtKB-KW"/>
</dbReference>
<protein>
    <recommendedName>
        <fullName evidence="2">histidine kinase</fullName>
        <ecNumber evidence="2">2.7.13.3</ecNumber>
    </recommendedName>
</protein>
<dbReference type="InterPro" id="IPR004358">
    <property type="entry name" value="Sig_transdc_His_kin-like_C"/>
</dbReference>
<name>A0AAU9EG48_9BACT</name>
<evidence type="ECO:0000313" key="9">
    <source>
        <dbReference type="Proteomes" id="UP001366166"/>
    </source>
</evidence>
<dbReference type="SUPFAM" id="SSF55874">
    <property type="entry name" value="ATPase domain of HSP90 chaperone/DNA topoisomerase II/histidine kinase"/>
    <property type="match status" value="1"/>
</dbReference>
<dbReference type="Proteomes" id="UP001366166">
    <property type="component" value="Chromosome"/>
</dbReference>
<comment type="catalytic activity">
    <reaction evidence="1">
        <text>ATP + protein L-histidine = ADP + protein N-phospho-L-histidine.</text>
        <dbReference type="EC" id="2.7.13.3"/>
    </reaction>
</comment>
<keyword evidence="9" id="KW-1185">Reference proteome</keyword>
<organism evidence="8 9">
    <name type="scientific">Desulfoferula mesophila</name>
    <dbReference type="NCBI Taxonomy" id="3058419"/>
    <lineage>
        <taxon>Bacteria</taxon>
        <taxon>Pseudomonadati</taxon>
        <taxon>Thermodesulfobacteriota</taxon>
        <taxon>Desulfarculia</taxon>
        <taxon>Desulfarculales</taxon>
        <taxon>Desulfarculaceae</taxon>
        <taxon>Desulfoferula</taxon>
    </lineage>
</organism>
<dbReference type="EMBL" id="AP028679">
    <property type="protein sequence ID" value="BEQ16158.1"/>
    <property type="molecule type" value="Genomic_DNA"/>
</dbReference>
<evidence type="ECO:0000256" key="4">
    <source>
        <dbReference type="ARBA" id="ARBA00022679"/>
    </source>
</evidence>
<evidence type="ECO:0000256" key="5">
    <source>
        <dbReference type="ARBA" id="ARBA00022777"/>
    </source>
</evidence>
<keyword evidence="3" id="KW-0597">Phosphoprotein</keyword>
<sequence>MDSSRELSPCVLSALLNRERIILTARLLRGVVHNLSSAIQMIALPLDLAQLAVEQGQTEGMSQRLASMHEGTDRLRMEVDLLAKRSLADQRAEAQPLSLARLAGEQLDFWRGDLFCKHEVDQKRRLSQAGGYVKAPYVDAALALNSLLANAVEAVRDSQGAWIKVRDFQEDGRLGLEVSDSGAGPSPEMAAGLFEPFVGDKGGRHDGLGLYLAAKALEPWGGRLAWRAGAPHTTFVMDLPSA</sequence>
<evidence type="ECO:0000313" key="8">
    <source>
        <dbReference type="EMBL" id="BEQ16158.1"/>
    </source>
</evidence>
<evidence type="ECO:0000256" key="6">
    <source>
        <dbReference type="ARBA" id="ARBA00023012"/>
    </source>
</evidence>
<dbReference type="InterPro" id="IPR036890">
    <property type="entry name" value="HATPase_C_sf"/>
</dbReference>
<dbReference type="EC" id="2.7.13.3" evidence="2"/>
<dbReference type="Pfam" id="PF02518">
    <property type="entry name" value="HATPase_c"/>
    <property type="match status" value="1"/>
</dbReference>
<dbReference type="PANTHER" id="PTHR44936:SF9">
    <property type="entry name" value="SENSOR PROTEIN CREC"/>
    <property type="match status" value="1"/>
</dbReference>
<dbReference type="GO" id="GO:0004673">
    <property type="term" value="F:protein histidine kinase activity"/>
    <property type="evidence" value="ECO:0007669"/>
    <property type="project" value="UniProtKB-EC"/>
</dbReference>
<dbReference type="PANTHER" id="PTHR44936">
    <property type="entry name" value="SENSOR PROTEIN CREC"/>
    <property type="match status" value="1"/>
</dbReference>
<evidence type="ECO:0000256" key="2">
    <source>
        <dbReference type="ARBA" id="ARBA00012438"/>
    </source>
</evidence>
<evidence type="ECO:0000259" key="7">
    <source>
        <dbReference type="PROSITE" id="PS50109"/>
    </source>
</evidence>
<dbReference type="InterPro" id="IPR050980">
    <property type="entry name" value="2C_sensor_his_kinase"/>
</dbReference>
<gene>
    <name evidence="8" type="ORF">FAK_32240</name>
</gene>
<dbReference type="KEGG" id="dmp:FAK_32240"/>
<keyword evidence="5" id="KW-0418">Kinase</keyword>
<dbReference type="SMART" id="SM00387">
    <property type="entry name" value="HATPase_c"/>
    <property type="match status" value="1"/>
</dbReference>
<dbReference type="RefSeq" id="WP_338601607.1">
    <property type="nucleotide sequence ID" value="NZ_AP028679.1"/>
</dbReference>
<dbReference type="InterPro" id="IPR003594">
    <property type="entry name" value="HATPase_dom"/>
</dbReference>
<keyword evidence="6" id="KW-0902">Two-component regulatory system</keyword>
<evidence type="ECO:0000256" key="3">
    <source>
        <dbReference type="ARBA" id="ARBA00022553"/>
    </source>
</evidence>
<dbReference type="PRINTS" id="PR00344">
    <property type="entry name" value="BCTRLSENSOR"/>
</dbReference>
<dbReference type="PROSITE" id="PS50109">
    <property type="entry name" value="HIS_KIN"/>
    <property type="match status" value="1"/>
</dbReference>
<feature type="domain" description="Histidine kinase" evidence="7">
    <location>
        <begin position="30"/>
        <end position="242"/>
    </location>
</feature>
<accession>A0AAU9EG48</accession>
<dbReference type="AlphaFoldDB" id="A0AAU9EG48"/>
<reference evidence="9" key="1">
    <citation type="journal article" date="2023" name="Arch. Microbiol.">
        <title>Desulfoferula mesophilus gen. nov. sp. nov., a mesophilic sulfate-reducing bacterium isolated from a brackish lake sediment.</title>
        <authorList>
            <person name="Watanabe T."/>
            <person name="Yabe T."/>
            <person name="Tsuji J.M."/>
            <person name="Fukui M."/>
        </authorList>
    </citation>
    <scope>NUCLEOTIDE SEQUENCE [LARGE SCALE GENOMIC DNA]</scope>
    <source>
        <strain evidence="9">12FAK</strain>
    </source>
</reference>